<evidence type="ECO:0000313" key="14">
    <source>
        <dbReference type="EMBL" id="KZP33218.1"/>
    </source>
</evidence>
<dbReference type="PANTHER" id="PTHR22883:SF23">
    <property type="entry name" value="PALMITOYLTRANSFERASE ZDHHC6"/>
    <property type="match status" value="1"/>
</dbReference>
<protein>
    <recommendedName>
        <fullName evidence="11">Palmitoyltransferase</fullName>
        <ecNumber evidence="11">2.3.1.225</ecNumber>
    </recommendedName>
</protein>
<dbReference type="Pfam" id="PF01529">
    <property type="entry name" value="DHHC"/>
    <property type="match status" value="1"/>
</dbReference>
<evidence type="ECO:0000259" key="13">
    <source>
        <dbReference type="Pfam" id="PF01529"/>
    </source>
</evidence>
<dbReference type="GO" id="GO:0019706">
    <property type="term" value="F:protein-cysteine S-palmitoyltransferase activity"/>
    <property type="evidence" value="ECO:0007669"/>
    <property type="project" value="UniProtKB-EC"/>
</dbReference>
<evidence type="ECO:0000256" key="10">
    <source>
        <dbReference type="ARBA" id="ARBA00048048"/>
    </source>
</evidence>
<evidence type="ECO:0000256" key="8">
    <source>
        <dbReference type="ARBA" id="ARBA00023315"/>
    </source>
</evidence>
<evidence type="ECO:0000256" key="11">
    <source>
        <dbReference type="RuleBase" id="RU079119"/>
    </source>
</evidence>
<keyword evidence="3 11" id="KW-0812">Transmembrane</keyword>
<sequence>MPKTPHDGQTCCGNIQDAKYEARARREARGPPPWIARKAAVGITIGIIAYASYVYIARLCIPMMLKHEGALGSQTTGIVFTAVFCPLLLMISWTYAKVIFTPPGYAKDYISKSPEPKPVPPATIGGPKYEYQSSLPRDKWARRASGEHERAEGRPGQAAPLQNGQSRFRELDDAECEPGFEPGSDAGTLRMSTAAGHSGLGHSGSAHSGYPGLGLGYPGLDPRRLEEEGGGGRGEGGGGGGGGGEGGRSEDVLNLTAARKGLGDPVLIPLKRYCHRDGLVKPHRTHHCRACGTCVLKYDHHCPWVGQCVGARNHKFFLNFVLWAAIFCIWIFASLLVFVVKQGLRPAGAIDIQEVVIIALAGFFTLFTVPLFCTHTWMICRNQTTVESFRLRAMKEAEGAALGVLFACYEVAAKQATRRRWNEQWGRVDQEANIWWLGSSRRNWEAVMGRSVWWWILPIGRSESDGLSYPINPRFDAEGRMLPRSQWPAELR</sequence>
<dbReference type="GO" id="GO:0006612">
    <property type="term" value="P:protein targeting to membrane"/>
    <property type="evidence" value="ECO:0007669"/>
    <property type="project" value="TreeGrafter"/>
</dbReference>
<feature type="transmembrane region" description="Helical" evidence="11">
    <location>
        <begin position="35"/>
        <end position="56"/>
    </location>
</feature>
<evidence type="ECO:0000256" key="5">
    <source>
        <dbReference type="ARBA" id="ARBA00023136"/>
    </source>
</evidence>
<reference evidence="14 15" key="1">
    <citation type="journal article" date="2016" name="Mol. Biol. Evol.">
        <title>Comparative Genomics of Early-Diverging Mushroom-Forming Fungi Provides Insights into the Origins of Lignocellulose Decay Capabilities.</title>
        <authorList>
            <person name="Nagy L.G."/>
            <person name="Riley R."/>
            <person name="Tritt A."/>
            <person name="Adam C."/>
            <person name="Daum C."/>
            <person name="Floudas D."/>
            <person name="Sun H."/>
            <person name="Yadav J.S."/>
            <person name="Pangilinan J."/>
            <person name="Larsson K.H."/>
            <person name="Matsuura K."/>
            <person name="Barry K."/>
            <person name="Labutti K."/>
            <person name="Kuo R."/>
            <person name="Ohm R.A."/>
            <person name="Bhattacharya S.S."/>
            <person name="Shirouzu T."/>
            <person name="Yoshinaga Y."/>
            <person name="Martin F.M."/>
            <person name="Grigoriev I.V."/>
            <person name="Hibbett D.S."/>
        </authorList>
    </citation>
    <scope>NUCLEOTIDE SEQUENCE [LARGE SCALE GENOMIC DNA]</scope>
    <source>
        <strain evidence="14 15">CBS 109695</strain>
    </source>
</reference>
<dbReference type="InterPro" id="IPR001594">
    <property type="entry name" value="Palmitoyltrfase_DHHC"/>
</dbReference>
<feature type="region of interest" description="Disordered" evidence="12">
    <location>
        <begin position="175"/>
        <end position="250"/>
    </location>
</feature>
<dbReference type="EC" id="2.3.1.225" evidence="11"/>
<dbReference type="GO" id="GO:0005783">
    <property type="term" value="C:endoplasmic reticulum"/>
    <property type="evidence" value="ECO:0007669"/>
    <property type="project" value="TreeGrafter"/>
</dbReference>
<feature type="transmembrane region" description="Helical" evidence="11">
    <location>
        <begin position="352"/>
        <end position="372"/>
    </location>
</feature>
<dbReference type="Proteomes" id="UP000076532">
    <property type="component" value="Unassembled WGS sequence"/>
</dbReference>
<comment type="similarity">
    <text evidence="9">Belongs to the DHHC palmitoyltransferase family. PFA5 subfamily.</text>
</comment>
<dbReference type="PROSITE" id="PS50216">
    <property type="entry name" value="DHHC"/>
    <property type="match status" value="1"/>
</dbReference>
<feature type="transmembrane region" description="Helical" evidence="11">
    <location>
        <begin position="316"/>
        <end position="340"/>
    </location>
</feature>
<keyword evidence="8 11" id="KW-0012">Acyltransferase</keyword>
<comment type="subcellular location">
    <subcellularLocation>
        <location evidence="1">Membrane</location>
        <topology evidence="1">Multi-pass membrane protein</topology>
    </subcellularLocation>
</comment>
<keyword evidence="5 11" id="KW-0472">Membrane</keyword>
<dbReference type="GO" id="GO:0005794">
    <property type="term" value="C:Golgi apparatus"/>
    <property type="evidence" value="ECO:0007669"/>
    <property type="project" value="TreeGrafter"/>
</dbReference>
<keyword evidence="2 11" id="KW-0808">Transferase</keyword>
<feature type="region of interest" description="Disordered" evidence="12">
    <location>
        <begin position="116"/>
        <end position="163"/>
    </location>
</feature>
<evidence type="ECO:0000313" key="15">
    <source>
        <dbReference type="Proteomes" id="UP000076532"/>
    </source>
</evidence>
<proteinExistence type="inferred from homology"/>
<accession>A0A166VZD9</accession>
<evidence type="ECO:0000256" key="2">
    <source>
        <dbReference type="ARBA" id="ARBA00022679"/>
    </source>
</evidence>
<feature type="transmembrane region" description="Helical" evidence="11">
    <location>
        <begin position="77"/>
        <end position="96"/>
    </location>
</feature>
<keyword evidence="4 11" id="KW-1133">Transmembrane helix</keyword>
<evidence type="ECO:0000256" key="7">
    <source>
        <dbReference type="ARBA" id="ARBA00023288"/>
    </source>
</evidence>
<keyword evidence="6" id="KW-0564">Palmitate</keyword>
<dbReference type="AlphaFoldDB" id="A0A166VZD9"/>
<keyword evidence="15" id="KW-1185">Reference proteome</keyword>
<comment type="catalytic activity">
    <reaction evidence="10 11">
        <text>L-cysteinyl-[protein] + hexadecanoyl-CoA = S-hexadecanoyl-L-cysteinyl-[protein] + CoA</text>
        <dbReference type="Rhea" id="RHEA:36683"/>
        <dbReference type="Rhea" id="RHEA-COMP:10131"/>
        <dbReference type="Rhea" id="RHEA-COMP:11032"/>
        <dbReference type="ChEBI" id="CHEBI:29950"/>
        <dbReference type="ChEBI" id="CHEBI:57287"/>
        <dbReference type="ChEBI" id="CHEBI:57379"/>
        <dbReference type="ChEBI" id="CHEBI:74151"/>
        <dbReference type="EC" id="2.3.1.225"/>
    </reaction>
</comment>
<dbReference type="PANTHER" id="PTHR22883">
    <property type="entry name" value="ZINC FINGER DHHC DOMAIN CONTAINING PROTEIN"/>
    <property type="match status" value="1"/>
</dbReference>
<evidence type="ECO:0000256" key="12">
    <source>
        <dbReference type="SAM" id="MobiDB-lite"/>
    </source>
</evidence>
<evidence type="ECO:0000256" key="3">
    <source>
        <dbReference type="ARBA" id="ARBA00022692"/>
    </source>
</evidence>
<organism evidence="14 15">
    <name type="scientific">Athelia psychrophila</name>
    <dbReference type="NCBI Taxonomy" id="1759441"/>
    <lineage>
        <taxon>Eukaryota</taxon>
        <taxon>Fungi</taxon>
        <taxon>Dikarya</taxon>
        <taxon>Basidiomycota</taxon>
        <taxon>Agaricomycotina</taxon>
        <taxon>Agaricomycetes</taxon>
        <taxon>Agaricomycetidae</taxon>
        <taxon>Atheliales</taxon>
        <taxon>Atheliaceae</taxon>
        <taxon>Athelia</taxon>
    </lineage>
</organism>
<evidence type="ECO:0000256" key="6">
    <source>
        <dbReference type="ARBA" id="ARBA00023139"/>
    </source>
</evidence>
<name>A0A166VZD9_9AGAM</name>
<dbReference type="GO" id="GO:0016020">
    <property type="term" value="C:membrane"/>
    <property type="evidence" value="ECO:0007669"/>
    <property type="project" value="UniProtKB-SubCell"/>
</dbReference>
<comment type="domain">
    <text evidence="11">The DHHC domain is required for palmitoyltransferase activity.</text>
</comment>
<dbReference type="EMBL" id="KV417483">
    <property type="protein sequence ID" value="KZP33218.1"/>
    <property type="molecule type" value="Genomic_DNA"/>
</dbReference>
<feature type="compositionally biased region" description="Basic and acidic residues" evidence="12">
    <location>
        <begin position="136"/>
        <end position="153"/>
    </location>
</feature>
<evidence type="ECO:0000256" key="4">
    <source>
        <dbReference type="ARBA" id="ARBA00022989"/>
    </source>
</evidence>
<dbReference type="OrthoDB" id="1436450at2759"/>
<gene>
    <name evidence="14" type="ORF">FIBSPDRAFT_721323</name>
</gene>
<feature type="domain" description="Palmitoyltransferase DHHC" evidence="13">
    <location>
        <begin position="271"/>
        <end position="389"/>
    </location>
</feature>
<evidence type="ECO:0000256" key="9">
    <source>
        <dbReference type="ARBA" id="ARBA00038298"/>
    </source>
</evidence>
<keyword evidence="7" id="KW-0449">Lipoprotein</keyword>
<dbReference type="STRING" id="436010.A0A166VZD9"/>
<evidence type="ECO:0000256" key="1">
    <source>
        <dbReference type="ARBA" id="ARBA00004141"/>
    </source>
</evidence>
<dbReference type="InterPro" id="IPR039859">
    <property type="entry name" value="PFA4/ZDH16/20/ERF2-like"/>
</dbReference>
<feature type="compositionally biased region" description="Gly residues" evidence="12">
    <location>
        <begin position="231"/>
        <end position="246"/>
    </location>
</feature>